<name>A0A366CVG4_9NOCA</name>
<organism evidence="2 3">
    <name type="scientific">Nocardia puris</name>
    <dbReference type="NCBI Taxonomy" id="208602"/>
    <lineage>
        <taxon>Bacteria</taxon>
        <taxon>Bacillati</taxon>
        <taxon>Actinomycetota</taxon>
        <taxon>Actinomycetes</taxon>
        <taxon>Mycobacteriales</taxon>
        <taxon>Nocardiaceae</taxon>
        <taxon>Nocardia</taxon>
    </lineage>
</organism>
<comment type="caution">
    <text evidence="2">The sequence shown here is derived from an EMBL/GenBank/DDBJ whole genome shotgun (WGS) entry which is preliminary data.</text>
</comment>
<protein>
    <submittedName>
        <fullName evidence="2">Uncharacterized protein</fullName>
    </submittedName>
</protein>
<proteinExistence type="predicted"/>
<evidence type="ECO:0000313" key="3">
    <source>
        <dbReference type="Proteomes" id="UP000252586"/>
    </source>
</evidence>
<dbReference type="AlphaFoldDB" id="A0A366CVG4"/>
<evidence type="ECO:0000256" key="1">
    <source>
        <dbReference type="SAM" id="MobiDB-lite"/>
    </source>
</evidence>
<feature type="region of interest" description="Disordered" evidence="1">
    <location>
        <begin position="162"/>
        <end position="216"/>
    </location>
</feature>
<dbReference type="Proteomes" id="UP000252586">
    <property type="component" value="Unassembled WGS sequence"/>
</dbReference>
<dbReference type="STRING" id="1210090.GCA_001613185_06006"/>
<sequence length="231" mass="24829">MIHFRISSAVVAAPDMRLDCPGAPSRRSAEGCDQFPARRFTASACLRADPAVFVGGMAFAFIRAARARGRTGFENRSGQVRVVAGVTRQHSSCGVTDVGAVEIGSDALDHFGHARLAQAGIRARGAGLCAFETSFDARGKYIPVDLAEIGRIRVEQFSDGTHEFPPRRKVPAGRRCITRPPGGETAANRRTRPATGRSSRGLREPAPSRPWRAPHLGSVAPHRADIYCLTT</sequence>
<reference evidence="2 3" key="1">
    <citation type="submission" date="2018-06" db="EMBL/GenBank/DDBJ databases">
        <title>Genomic Encyclopedia of Type Strains, Phase IV (KMG-IV): sequencing the most valuable type-strain genomes for metagenomic binning, comparative biology and taxonomic classification.</title>
        <authorList>
            <person name="Goeker M."/>
        </authorList>
    </citation>
    <scope>NUCLEOTIDE SEQUENCE [LARGE SCALE GENOMIC DNA]</scope>
    <source>
        <strain evidence="2 3">DSM 44599</strain>
    </source>
</reference>
<gene>
    <name evidence="2" type="ORF">DFR74_12622</name>
</gene>
<dbReference type="EMBL" id="QNRE01000026">
    <property type="protein sequence ID" value="RBO80305.1"/>
    <property type="molecule type" value="Genomic_DNA"/>
</dbReference>
<accession>A0A366CVG4</accession>
<keyword evidence="3" id="KW-1185">Reference proteome</keyword>
<evidence type="ECO:0000313" key="2">
    <source>
        <dbReference type="EMBL" id="RBO80305.1"/>
    </source>
</evidence>